<dbReference type="EMBL" id="FOPU01000006">
    <property type="protein sequence ID" value="SFH29566.1"/>
    <property type="molecule type" value="Genomic_DNA"/>
</dbReference>
<accession>A0A1I2YWP7</accession>
<name>A0A1I2YWP7_9RHOB</name>
<feature type="region of interest" description="Disordered" evidence="1">
    <location>
        <begin position="22"/>
        <end position="42"/>
    </location>
</feature>
<evidence type="ECO:0000256" key="1">
    <source>
        <dbReference type="SAM" id="MobiDB-lite"/>
    </source>
</evidence>
<gene>
    <name evidence="2" type="ORF">SAMN04488021_10623</name>
</gene>
<organism evidence="2 3">
    <name type="scientific">Paracoccus aminovorans</name>
    <dbReference type="NCBI Taxonomy" id="34004"/>
    <lineage>
        <taxon>Bacteria</taxon>
        <taxon>Pseudomonadati</taxon>
        <taxon>Pseudomonadota</taxon>
        <taxon>Alphaproteobacteria</taxon>
        <taxon>Rhodobacterales</taxon>
        <taxon>Paracoccaceae</taxon>
        <taxon>Paracoccus</taxon>
    </lineage>
</organism>
<evidence type="ECO:0000313" key="3">
    <source>
        <dbReference type="Proteomes" id="UP000183635"/>
    </source>
</evidence>
<keyword evidence="3" id="KW-1185">Reference proteome</keyword>
<proteinExistence type="predicted"/>
<sequence length="42" mass="4719">MNGWTIEKPQQIATDRLWTCNNERPAMGTGSMKPAQKPKMTA</sequence>
<protein>
    <submittedName>
        <fullName evidence="2">Putative transposase</fullName>
    </submittedName>
</protein>
<reference evidence="2 3" key="1">
    <citation type="submission" date="2016-10" db="EMBL/GenBank/DDBJ databases">
        <authorList>
            <person name="de Groot N.N."/>
        </authorList>
    </citation>
    <scope>NUCLEOTIDE SEQUENCE [LARGE SCALE GENOMIC DNA]</scope>
    <source>
        <strain evidence="2 3">DSM 8537</strain>
    </source>
</reference>
<evidence type="ECO:0000313" key="2">
    <source>
        <dbReference type="EMBL" id="SFH29566.1"/>
    </source>
</evidence>
<dbReference type="AlphaFoldDB" id="A0A1I2YWP7"/>
<dbReference type="STRING" id="34004.SAMN04488021_10623"/>
<dbReference type="Proteomes" id="UP000183635">
    <property type="component" value="Unassembled WGS sequence"/>
</dbReference>